<sequence>MLQGQCMDWDELPAENDEGCVEYKWRLGPEHSHRRVDRLATQMKFRLAEGSGRAFYLLGVRDSGFAEGLSAREHSEAVSVLMAAAGAADCILLLEALGCSTRSKKGRRCSVWRLEQRHAAVRKLSKQLHLCGSLAVAPSISHFTSSSTYLLTSQFEDSLPHGRCRMEVEAPVSQAGPRKSKTYMDAFNLLTRTALHSVPRTCASCLPFGVARGLPPVRGRHMLATCSARVLAGAGHNELQMSWRGNGRQVSRVVAQCCRYKVYFHSRCGSPQTLDLKAANQTMTWGPPWSPALYVVLRRCSYGPQPPPSKIS</sequence>
<organism evidence="1 2">
    <name type="scientific">Symbiodinium natans</name>
    <dbReference type="NCBI Taxonomy" id="878477"/>
    <lineage>
        <taxon>Eukaryota</taxon>
        <taxon>Sar</taxon>
        <taxon>Alveolata</taxon>
        <taxon>Dinophyceae</taxon>
        <taxon>Suessiales</taxon>
        <taxon>Symbiodiniaceae</taxon>
        <taxon>Symbiodinium</taxon>
    </lineage>
</organism>
<keyword evidence="2" id="KW-1185">Reference proteome</keyword>
<dbReference type="OrthoDB" id="248233at2759"/>
<dbReference type="Proteomes" id="UP000604046">
    <property type="component" value="Unassembled WGS sequence"/>
</dbReference>
<reference evidence="1" key="1">
    <citation type="submission" date="2021-02" db="EMBL/GenBank/DDBJ databases">
        <authorList>
            <person name="Dougan E. K."/>
            <person name="Rhodes N."/>
            <person name="Thang M."/>
            <person name="Chan C."/>
        </authorList>
    </citation>
    <scope>NUCLEOTIDE SEQUENCE</scope>
</reference>
<dbReference type="AlphaFoldDB" id="A0A812PQR7"/>
<dbReference type="EMBL" id="CAJNDS010002204">
    <property type="protein sequence ID" value="CAE7371409.1"/>
    <property type="molecule type" value="Genomic_DNA"/>
</dbReference>
<name>A0A812PQR7_9DINO</name>
<evidence type="ECO:0000313" key="1">
    <source>
        <dbReference type="EMBL" id="CAE7371409.1"/>
    </source>
</evidence>
<gene>
    <name evidence="1" type="primary">GTPBP2</name>
    <name evidence="1" type="ORF">SNAT2548_LOCUS20277</name>
</gene>
<accession>A0A812PQR7</accession>
<protein>
    <submittedName>
        <fullName evidence="1">GTPBP2 protein</fullName>
    </submittedName>
</protein>
<proteinExistence type="predicted"/>
<comment type="caution">
    <text evidence="1">The sequence shown here is derived from an EMBL/GenBank/DDBJ whole genome shotgun (WGS) entry which is preliminary data.</text>
</comment>
<evidence type="ECO:0000313" key="2">
    <source>
        <dbReference type="Proteomes" id="UP000604046"/>
    </source>
</evidence>